<dbReference type="STRING" id="1410661.GCA_000702205_00028"/>
<dbReference type="AlphaFoldDB" id="A0A1H5S176"/>
<dbReference type="Proteomes" id="UP000236726">
    <property type="component" value="Unassembled WGS sequence"/>
</dbReference>
<reference evidence="1 2" key="1">
    <citation type="submission" date="2016-10" db="EMBL/GenBank/DDBJ databases">
        <authorList>
            <person name="de Groot N.N."/>
        </authorList>
    </citation>
    <scope>NUCLEOTIDE SEQUENCE [LARGE SCALE GENOMIC DNA]</scope>
    <source>
        <strain evidence="1 2">D15d</strain>
    </source>
</reference>
<dbReference type="EMBL" id="FNUL01000002">
    <property type="protein sequence ID" value="SEF44362.1"/>
    <property type="molecule type" value="Genomic_DNA"/>
</dbReference>
<gene>
    <name evidence="1" type="ORF">SAMN05216537_10213</name>
</gene>
<sequence length="110" mass="12484">MKLVNRYMDLGLDFMKSFYSSSNSSLSSYMSEVDGKFLDGTVMARCEEELKISKESGYIKNNADVHTMSVDICTIVKGCIFEWCLSDGKSDIEKSIDRIIHSYFLQHASL</sequence>
<evidence type="ECO:0008006" key="3">
    <source>
        <dbReference type="Google" id="ProtNLM"/>
    </source>
</evidence>
<evidence type="ECO:0000313" key="2">
    <source>
        <dbReference type="Proteomes" id="UP000236726"/>
    </source>
</evidence>
<protein>
    <recommendedName>
        <fullName evidence="3">Transcriptional regulator TetR C-terminal Firmicutes type domain-containing protein</fullName>
    </recommendedName>
</protein>
<accession>A0A1H5S176</accession>
<keyword evidence="2" id="KW-1185">Reference proteome</keyword>
<proteinExistence type="predicted"/>
<evidence type="ECO:0000313" key="1">
    <source>
        <dbReference type="EMBL" id="SEF44362.1"/>
    </source>
</evidence>
<name>A0A1H5S176_9FIRM</name>
<organism evidence="1 2">
    <name type="scientific">Lachnospira multipara</name>
    <dbReference type="NCBI Taxonomy" id="28051"/>
    <lineage>
        <taxon>Bacteria</taxon>
        <taxon>Bacillati</taxon>
        <taxon>Bacillota</taxon>
        <taxon>Clostridia</taxon>
        <taxon>Lachnospirales</taxon>
        <taxon>Lachnospiraceae</taxon>
        <taxon>Lachnospira</taxon>
    </lineage>
</organism>